<organism evidence="1 2">
    <name type="scientific">Caerostris darwini</name>
    <dbReference type="NCBI Taxonomy" id="1538125"/>
    <lineage>
        <taxon>Eukaryota</taxon>
        <taxon>Metazoa</taxon>
        <taxon>Ecdysozoa</taxon>
        <taxon>Arthropoda</taxon>
        <taxon>Chelicerata</taxon>
        <taxon>Arachnida</taxon>
        <taxon>Araneae</taxon>
        <taxon>Araneomorphae</taxon>
        <taxon>Entelegynae</taxon>
        <taxon>Araneoidea</taxon>
        <taxon>Araneidae</taxon>
        <taxon>Caerostris</taxon>
    </lineage>
</organism>
<accession>A0AAV4R7E7</accession>
<sequence length="107" mass="12025">MDAGHPLEDMYPCVSIDKDTPTWSFIGGCVCCGIIEMELIAEETMITTTTTIYSTFCVTIAYLEIRTKTKTFFLLVARFQSEIRDTGNKKVIRSGNNQLPLEFLTKG</sequence>
<evidence type="ECO:0000313" key="1">
    <source>
        <dbReference type="EMBL" id="GIY16175.1"/>
    </source>
</evidence>
<protein>
    <submittedName>
        <fullName evidence="1">Uncharacterized protein</fullName>
    </submittedName>
</protein>
<reference evidence="1 2" key="1">
    <citation type="submission" date="2021-06" db="EMBL/GenBank/DDBJ databases">
        <title>Caerostris darwini draft genome.</title>
        <authorList>
            <person name="Kono N."/>
            <person name="Arakawa K."/>
        </authorList>
    </citation>
    <scope>NUCLEOTIDE SEQUENCE [LARGE SCALE GENOMIC DNA]</scope>
</reference>
<gene>
    <name evidence="1" type="ORF">CDAR_24571</name>
</gene>
<comment type="caution">
    <text evidence="1">The sequence shown here is derived from an EMBL/GenBank/DDBJ whole genome shotgun (WGS) entry which is preliminary data.</text>
</comment>
<dbReference type="AlphaFoldDB" id="A0AAV4R7E7"/>
<dbReference type="EMBL" id="BPLQ01005642">
    <property type="protein sequence ID" value="GIY16175.1"/>
    <property type="molecule type" value="Genomic_DNA"/>
</dbReference>
<feature type="non-terminal residue" evidence="1">
    <location>
        <position position="107"/>
    </location>
</feature>
<keyword evidence="2" id="KW-1185">Reference proteome</keyword>
<dbReference type="Proteomes" id="UP001054837">
    <property type="component" value="Unassembled WGS sequence"/>
</dbReference>
<proteinExistence type="predicted"/>
<evidence type="ECO:0000313" key="2">
    <source>
        <dbReference type="Proteomes" id="UP001054837"/>
    </source>
</evidence>
<name>A0AAV4R7E7_9ARAC</name>